<sequence>MFNSIFRRIGKRFSADIGCKRRRQNSCSGCWTVHRWVFAELKSTKPRPEWYNITRGLTTGGSPVDKAEKAKGRRGIADQLQLAAFYRRLRSSDCSEDEVFWREVLLPSGF</sequence>
<dbReference type="EMBL" id="JAVHJL010000005">
    <property type="protein sequence ID" value="KAK6503783.1"/>
    <property type="molecule type" value="Genomic_DNA"/>
</dbReference>
<comment type="caution">
    <text evidence="1">The sequence shown here is derived from an EMBL/GenBank/DDBJ whole genome shotgun (WGS) entry which is preliminary data.</text>
</comment>
<proteinExistence type="predicted"/>
<dbReference type="AlphaFoldDB" id="A0AAV9W8C5"/>
<reference evidence="1 2" key="1">
    <citation type="submission" date="2023-08" db="EMBL/GenBank/DDBJ databases">
        <authorList>
            <person name="Palmer J.M."/>
        </authorList>
    </citation>
    <scope>NUCLEOTIDE SEQUENCE [LARGE SCALE GENOMIC DNA]</scope>
    <source>
        <strain evidence="1 2">TWF481</strain>
    </source>
</reference>
<dbReference type="Proteomes" id="UP001370758">
    <property type="component" value="Unassembled WGS sequence"/>
</dbReference>
<keyword evidence="2" id="KW-1185">Reference proteome</keyword>
<name>A0AAV9W8C5_9PEZI</name>
<accession>A0AAV9W8C5</accession>
<gene>
    <name evidence="1" type="ORF">TWF481_008789</name>
</gene>
<evidence type="ECO:0000313" key="2">
    <source>
        <dbReference type="Proteomes" id="UP001370758"/>
    </source>
</evidence>
<protein>
    <submittedName>
        <fullName evidence="1">Uncharacterized protein</fullName>
    </submittedName>
</protein>
<organism evidence="1 2">
    <name type="scientific">Arthrobotrys musiformis</name>
    <dbReference type="NCBI Taxonomy" id="47236"/>
    <lineage>
        <taxon>Eukaryota</taxon>
        <taxon>Fungi</taxon>
        <taxon>Dikarya</taxon>
        <taxon>Ascomycota</taxon>
        <taxon>Pezizomycotina</taxon>
        <taxon>Orbiliomycetes</taxon>
        <taxon>Orbiliales</taxon>
        <taxon>Orbiliaceae</taxon>
        <taxon>Arthrobotrys</taxon>
    </lineage>
</organism>
<evidence type="ECO:0000313" key="1">
    <source>
        <dbReference type="EMBL" id="KAK6503783.1"/>
    </source>
</evidence>